<proteinExistence type="predicted"/>
<gene>
    <name evidence="1" type="ORF">UFOVP1004_36</name>
</gene>
<evidence type="ECO:0000313" key="1">
    <source>
        <dbReference type="EMBL" id="CAB4177894.1"/>
    </source>
</evidence>
<accession>A0A6J5QDX7</accession>
<sequence>MATQTIRLAAPLAAGSYTVNVQADGSNTNAFTGRALAAESIANFWKFTVTAATAGLYAYQILSGASAVVAYGWFYSASDVDVTIQDSNSRDDALTYQRIGAPAGASIAADIAAIKADTVTLTGRITSTLFSGITSLANWLGALAGSGTSSSTLAEINATTGGATYVNATDSLEAVRDVGVSQDAIDAIVNGVSASLTAPGLAAAVAVQEGTYCTVSDVESRLTAYGVDWLVDVVTPDGSRQSAETSLVSQAIDYCNTIIDTYIQDFVRDIANRPAGNVWLRDRCVDLACVRVFTMGGRDVPAVLQTEADRALDWLHRAKLRDVQIPALNYRSQILPATHRKTGTPTVVRM</sequence>
<name>A0A6J5QDX7_9CAUD</name>
<protein>
    <submittedName>
        <fullName evidence="1">Uncharacterized protein</fullName>
    </submittedName>
</protein>
<dbReference type="EMBL" id="LR796964">
    <property type="protein sequence ID" value="CAB4177894.1"/>
    <property type="molecule type" value="Genomic_DNA"/>
</dbReference>
<reference evidence="1" key="1">
    <citation type="submission" date="2020-05" db="EMBL/GenBank/DDBJ databases">
        <authorList>
            <person name="Chiriac C."/>
            <person name="Salcher M."/>
            <person name="Ghai R."/>
            <person name="Kavagutti S V."/>
        </authorList>
    </citation>
    <scope>NUCLEOTIDE SEQUENCE</scope>
</reference>
<organism evidence="1">
    <name type="scientific">uncultured Caudovirales phage</name>
    <dbReference type="NCBI Taxonomy" id="2100421"/>
    <lineage>
        <taxon>Viruses</taxon>
        <taxon>Duplodnaviria</taxon>
        <taxon>Heunggongvirae</taxon>
        <taxon>Uroviricota</taxon>
        <taxon>Caudoviricetes</taxon>
        <taxon>Peduoviridae</taxon>
        <taxon>Maltschvirus</taxon>
        <taxon>Maltschvirus maltsch</taxon>
    </lineage>
</organism>